<dbReference type="CDD" id="cd15482">
    <property type="entry name" value="Sialidase_non-viral"/>
    <property type="match status" value="1"/>
</dbReference>
<feature type="domain" description="Sialidase" evidence="1">
    <location>
        <begin position="121"/>
        <end position="323"/>
    </location>
</feature>
<reference evidence="3" key="2">
    <citation type="journal article" date="2019" name="Mol. Plant Microbe Interact.">
        <title>Genome sequence resources for four phytopathogenic fungi from the Colletotrichum orbiculare species complex.</title>
        <authorList>
            <person name="Gan P."/>
            <person name="Tsushima A."/>
            <person name="Narusaka M."/>
            <person name="Narusaka Y."/>
            <person name="Takano Y."/>
            <person name="Kubo Y."/>
            <person name="Shirasu K."/>
        </authorList>
    </citation>
    <scope>GENOME REANNOTATION</scope>
    <source>
        <strain evidence="3">104-T / ATCC 96160 / CBS 514.97 / LARS 414 / MAFF 240422</strain>
    </source>
</reference>
<proteinExistence type="predicted"/>
<organism evidence="2 3">
    <name type="scientific">Colletotrichum orbiculare (strain 104-T / ATCC 96160 / CBS 514.97 / LARS 414 / MAFF 240422)</name>
    <name type="common">Cucumber anthracnose fungus</name>
    <name type="synonym">Colletotrichum lagenarium</name>
    <dbReference type="NCBI Taxonomy" id="1213857"/>
    <lineage>
        <taxon>Eukaryota</taxon>
        <taxon>Fungi</taxon>
        <taxon>Dikarya</taxon>
        <taxon>Ascomycota</taxon>
        <taxon>Pezizomycotina</taxon>
        <taxon>Sordariomycetes</taxon>
        <taxon>Hypocreomycetidae</taxon>
        <taxon>Glomerellales</taxon>
        <taxon>Glomerellaceae</taxon>
        <taxon>Colletotrichum</taxon>
        <taxon>Colletotrichum orbiculare species complex</taxon>
    </lineage>
</organism>
<dbReference type="Gene3D" id="2.120.10.10">
    <property type="match status" value="1"/>
</dbReference>
<comment type="caution">
    <text evidence="2">The sequence shown here is derived from an EMBL/GenBank/DDBJ whole genome shotgun (WGS) entry which is preliminary data.</text>
</comment>
<evidence type="ECO:0000313" key="3">
    <source>
        <dbReference type="Proteomes" id="UP000014480"/>
    </source>
</evidence>
<dbReference type="EMBL" id="AMCV02000011">
    <property type="protein sequence ID" value="TDZ22152.1"/>
    <property type="molecule type" value="Genomic_DNA"/>
</dbReference>
<evidence type="ECO:0000259" key="1">
    <source>
        <dbReference type="Pfam" id="PF13088"/>
    </source>
</evidence>
<evidence type="ECO:0000313" key="2">
    <source>
        <dbReference type="EMBL" id="TDZ22152.1"/>
    </source>
</evidence>
<dbReference type="STRING" id="1213857.A0A484FW18"/>
<dbReference type="PANTHER" id="PTHR38792">
    <property type="entry name" value="BNR/ASP-BOX REPEAT DOMAIN PROTEIN (AFU_ORTHOLOGUE AFUA_7G06430)-RELATED"/>
    <property type="match status" value="1"/>
</dbReference>
<dbReference type="OrthoDB" id="2739686at2759"/>
<dbReference type="AlphaFoldDB" id="A0A484FW18"/>
<dbReference type="InterPro" id="IPR011040">
    <property type="entry name" value="Sialidase"/>
</dbReference>
<gene>
    <name evidence="2" type="ORF">Cob_v004990</name>
</gene>
<name>A0A484FW18_COLOR</name>
<dbReference type="InterPro" id="IPR036278">
    <property type="entry name" value="Sialidase_sf"/>
</dbReference>
<protein>
    <recommendedName>
        <fullName evidence="1">Sialidase domain-containing protein</fullName>
    </recommendedName>
</protein>
<keyword evidence="3" id="KW-1185">Reference proteome</keyword>
<accession>A0A484FW18</accession>
<dbReference type="PANTHER" id="PTHR38792:SF3">
    <property type="entry name" value="BNR_ASP-BOX REPEAT DOMAIN PROTEIN (AFU_ORTHOLOGUE AFUA_7G06430)-RELATED"/>
    <property type="match status" value="1"/>
</dbReference>
<dbReference type="Pfam" id="PF13088">
    <property type="entry name" value="BNR_2"/>
    <property type="match status" value="1"/>
</dbReference>
<dbReference type="SUPFAM" id="SSF50939">
    <property type="entry name" value="Sialidases"/>
    <property type="match status" value="1"/>
</dbReference>
<reference evidence="3" key="1">
    <citation type="journal article" date="2013" name="New Phytol.">
        <title>Comparative genomic and transcriptomic analyses reveal the hemibiotrophic stage shift of Colletotrichum fungi.</title>
        <authorList>
            <person name="Gan P."/>
            <person name="Ikeda K."/>
            <person name="Irieda H."/>
            <person name="Narusaka M."/>
            <person name="O'Connell R.J."/>
            <person name="Narusaka Y."/>
            <person name="Takano Y."/>
            <person name="Kubo Y."/>
            <person name="Shirasu K."/>
        </authorList>
    </citation>
    <scope>NUCLEOTIDE SEQUENCE [LARGE SCALE GENOMIC DNA]</scope>
    <source>
        <strain evidence="3">104-T / ATCC 96160 / CBS 514.97 / LARS 414 / MAFF 240422</strain>
    </source>
</reference>
<sequence>MNSILWAAATITEFKIYLRYSVIWIHKASPDPALAPPIPFPPGFPHFPAATMFNLTRALVATLALAGLGASTPVSLDKRAPGRVVKAGEPVVIDPSGNYARVSFMKDGSLIGGYAAKEGSTRILRFIRSTDGAQSWQRVGEVFRGDVARVDVDNAFPLQLPSGRILYAWRNHERGADQQYTHYRISVSYSDDGGKEFKYLSTVEEHVPKGLNGLWEPFLRVANDGTLQCYYSAENSIDDQDNFMKYSKDGGQTWSSWVPVSGGDRLSRDGMVGVAPIDNSGNLIAVFEHTREGKFNVDYVLSHDDGYSWGERGSLYTARNGKMSGAPQVYNVWGTLVASFMTNEDAGRGDGYNFGQMKVITSVDGGKSWSGSVVTGDAEAHWPGVFNRDPTHFLALYNREGLGLVSQLYELAN</sequence>
<dbReference type="Proteomes" id="UP000014480">
    <property type="component" value="Unassembled WGS sequence"/>
</dbReference>